<keyword evidence="17" id="KW-1185">Reference proteome</keyword>
<keyword evidence="11" id="KW-0511">Multifunctional enzyme</keyword>
<comment type="caution">
    <text evidence="16">The sequence shown here is derived from an EMBL/GenBank/DDBJ whole genome shotgun (WGS) entry which is preliminary data.</text>
</comment>
<evidence type="ECO:0000256" key="9">
    <source>
        <dbReference type="ARBA" id="ARBA00023204"/>
    </source>
</evidence>
<dbReference type="SMART" id="SM01232">
    <property type="entry name" value="H2TH"/>
    <property type="match status" value="1"/>
</dbReference>
<keyword evidence="7" id="KW-0862">Zinc</keyword>
<dbReference type="GO" id="GO:0140078">
    <property type="term" value="F:class I DNA-(apurinic or apyrimidinic site) endonuclease activity"/>
    <property type="evidence" value="ECO:0007669"/>
    <property type="project" value="UniProtKB-EC"/>
</dbReference>
<evidence type="ECO:0000256" key="10">
    <source>
        <dbReference type="ARBA" id="ARBA00023239"/>
    </source>
</evidence>
<feature type="domain" description="Formamidopyrimidine-DNA glycosylase catalytic" evidence="15">
    <location>
        <begin position="2"/>
        <end position="96"/>
    </location>
</feature>
<evidence type="ECO:0000256" key="8">
    <source>
        <dbReference type="ARBA" id="ARBA00023125"/>
    </source>
</evidence>
<protein>
    <recommendedName>
        <fullName evidence="2">DNA-(apurinic or apyrimidinic site) lyase</fullName>
        <ecNumber evidence="2">4.2.99.18</ecNumber>
    </recommendedName>
</protein>
<evidence type="ECO:0000313" key="16">
    <source>
        <dbReference type="EMBL" id="NYF99350.1"/>
    </source>
</evidence>
<name>A0A852VVA9_9MICO</name>
<evidence type="ECO:0000256" key="7">
    <source>
        <dbReference type="ARBA" id="ARBA00022833"/>
    </source>
</evidence>
<dbReference type="InterPro" id="IPR044090">
    <property type="entry name" value="Nei2_N"/>
</dbReference>
<sequence length="283" mass="31027">MPEGDTVRRSAQRLGQALAGAQLTLVDIRWSTTGEDPVRDARVEEVVARGKHLLHRFDSGWTLHTHLRMEGAWRIEASNSPAAIRYLRRADLRVALGTASWTTLGLRLGEVDLVRREDEHRLVAHLGPDVLGPDWDVAAAVARLSAATNDTLASALLDQRNLAGVGTFWASEALFAQRLHPWQPVGQLTLPELTALVERVHALMGRGFDLAMQSSTGERRSDRRSFVHGRVARPCRRCGSTIRVAPLAVGGQERAFFSCPGCQGGLAPADDGRDQPPLGHRRQ</sequence>
<dbReference type="CDD" id="cd08971">
    <property type="entry name" value="AcNei2_N"/>
    <property type="match status" value="1"/>
</dbReference>
<evidence type="ECO:0000313" key="17">
    <source>
        <dbReference type="Proteomes" id="UP000554054"/>
    </source>
</evidence>
<keyword evidence="16" id="KW-0540">Nuclease</keyword>
<dbReference type="PANTHER" id="PTHR42697:SF1">
    <property type="entry name" value="ENDONUCLEASE 8"/>
    <property type="match status" value="1"/>
</dbReference>
<dbReference type="RefSeq" id="WP_185992057.1">
    <property type="nucleotide sequence ID" value="NZ_JACCAE010000001.1"/>
</dbReference>
<dbReference type="Gene3D" id="3.20.190.10">
    <property type="entry name" value="MutM-like, N-terminal"/>
    <property type="match status" value="1"/>
</dbReference>
<proteinExistence type="inferred from homology"/>
<evidence type="ECO:0000256" key="12">
    <source>
        <dbReference type="ARBA" id="ARBA00023295"/>
    </source>
</evidence>
<dbReference type="EC" id="4.2.99.18" evidence="2"/>
<evidence type="ECO:0000256" key="6">
    <source>
        <dbReference type="ARBA" id="ARBA00022801"/>
    </source>
</evidence>
<dbReference type="Proteomes" id="UP000554054">
    <property type="component" value="Unassembled WGS sequence"/>
</dbReference>
<dbReference type="GO" id="GO:0006284">
    <property type="term" value="P:base-excision repair"/>
    <property type="evidence" value="ECO:0007669"/>
    <property type="project" value="InterPro"/>
</dbReference>
<keyword evidence="9" id="KW-0234">DNA repair</keyword>
<keyword evidence="4" id="KW-0227">DNA damage</keyword>
<dbReference type="InterPro" id="IPR010979">
    <property type="entry name" value="Ribosomal_uS13-like_H2TH"/>
</dbReference>
<dbReference type="SMART" id="SM00898">
    <property type="entry name" value="Fapy_DNA_glyco"/>
    <property type="match status" value="1"/>
</dbReference>
<dbReference type="Pfam" id="PF06831">
    <property type="entry name" value="H2TH"/>
    <property type="match status" value="1"/>
</dbReference>
<reference evidence="16 17" key="1">
    <citation type="submission" date="2020-07" db="EMBL/GenBank/DDBJ databases">
        <title>Sequencing the genomes of 1000 actinobacteria strains.</title>
        <authorList>
            <person name="Klenk H.-P."/>
        </authorList>
    </citation>
    <scope>NUCLEOTIDE SEQUENCE [LARGE SCALE GENOMIC DNA]</scope>
    <source>
        <strain evidence="16 17">DSM 26154</strain>
    </source>
</reference>
<dbReference type="GO" id="GO:0008270">
    <property type="term" value="F:zinc ion binding"/>
    <property type="evidence" value="ECO:0007669"/>
    <property type="project" value="UniProtKB-KW"/>
</dbReference>
<gene>
    <name evidence="16" type="ORF">BJY20_002742</name>
</gene>
<dbReference type="Gene3D" id="1.10.8.50">
    <property type="match status" value="1"/>
</dbReference>
<dbReference type="InterPro" id="IPR012319">
    <property type="entry name" value="FPG_cat"/>
</dbReference>
<dbReference type="PROSITE" id="PS51066">
    <property type="entry name" value="ZF_FPG_2"/>
    <property type="match status" value="1"/>
</dbReference>
<keyword evidence="5 13" id="KW-0863">Zinc-finger</keyword>
<keyword evidence="3" id="KW-0479">Metal-binding</keyword>
<keyword evidence="16" id="KW-0255">Endonuclease</keyword>
<organism evidence="16 17">
    <name type="scientific">Janibacter cremeus</name>
    <dbReference type="NCBI Taxonomy" id="1285192"/>
    <lineage>
        <taxon>Bacteria</taxon>
        <taxon>Bacillati</taxon>
        <taxon>Actinomycetota</taxon>
        <taxon>Actinomycetes</taxon>
        <taxon>Micrococcales</taxon>
        <taxon>Intrasporangiaceae</taxon>
        <taxon>Janibacter</taxon>
    </lineage>
</organism>
<dbReference type="SUPFAM" id="SSF46946">
    <property type="entry name" value="S13-like H2TH domain"/>
    <property type="match status" value="1"/>
</dbReference>
<dbReference type="PANTHER" id="PTHR42697">
    <property type="entry name" value="ENDONUCLEASE 8"/>
    <property type="match status" value="1"/>
</dbReference>
<dbReference type="GO" id="GO:0003684">
    <property type="term" value="F:damaged DNA binding"/>
    <property type="evidence" value="ECO:0007669"/>
    <property type="project" value="InterPro"/>
</dbReference>
<evidence type="ECO:0000259" key="14">
    <source>
        <dbReference type="PROSITE" id="PS51066"/>
    </source>
</evidence>
<evidence type="ECO:0000259" key="15">
    <source>
        <dbReference type="PROSITE" id="PS51068"/>
    </source>
</evidence>
<accession>A0A852VVA9</accession>
<dbReference type="Pfam" id="PF01149">
    <property type="entry name" value="Fapy_DNA_glyco"/>
    <property type="match status" value="1"/>
</dbReference>
<comment type="similarity">
    <text evidence="1">Belongs to the FPG family.</text>
</comment>
<dbReference type="SUPFAM" id="SSF81624">
    <property type="entry name" value="N-terminal domain of MutM-like DNA repair proteins"/>
    <property type="match status" value="1"/>
</dbReference>
<evidence type="ECO:0000256" key="4">
    <source>
        <dbReference type="ARBA" id="ARBA00022763"/>
    </source>
</evidence>
<evidence type="ECO:0000256" key="11">
    <source>
        <dbReference type="ARBA" id="ARBA00023268"/>
    </source>
</evidence>
<evidence type="ECO:0000256" key="2">
    <source>
        <dbReference type="ARBA" id="ARBA00012720"/>
    </source>
</evidence>
<evidence type="ECO:0000256" key="5">
    <source>
        <dbReference type="ARBA" id="ARBA00022771"/>
    </source>
</evidence>
<dbReference type="PROSITE" id="PS51068">
    <property type="entry name" value="FPG_CAT"/>
    <property type="match status" value="1"/>
</dbReference>
<evidence type="ECO:0000256" key="13">
    <source>
        <dbReference type="PROSITE-ProRule" id="PRU00391"/>
    </source>
</evidence>
<dbReference type="InterPro" id="IPR000214">
    <property type="entry name" value="Znf_DNA_glyclase/AP_lyase"/>
</dbReference>
<feature type="domain" description="FPG-type" evidence="14">
    <location>
        <begin position="226"/>
        <end position="264"/>
    </location>
</feature>
<keyword evidence="10 16" id="KW-0456">Lyase</keyword>
<dbReference type="InterPro" id="IPR035937">
    <property type="entry name" value="FPG_N"/>
</dbReference>
<dbReference type="SUPFAM" id="SSF57716">
    <property type="entry name" value="Glucocorticoid receptor-like (DNA-binding domain)"/>
    <property type="match status" value="1"/>
</dbReference>
<dbReference type="GO" id="GO:0000703">
    <property type="term" value="F:oxidized pyrimidine nucleobase lesion DNA N-glycosylase activity"/>
    <property type="evidence" value="ECO:0007669"/>
    <property type="project" value="TreeGrafter"/>
</dbReference>
<keyword evidence="6 16" id="KW-0378">Hydrolase</keyword>
<keyword evidence="8" id="KW-0238">DNA-binding</keyword>
<evidence type="ECO:0000256" key="1">
    <source>
        <dbReference type="ARBA" id="ARBA00009409"/>
    </source>
</evidence>
<dbReference type="EMBL" id="JACCAE010000001">
    <property type="protein sequence ID" value="NYF99350.1"/>
    <property type="molecule type" value="Genomic_DNA"/>
</dbReference>
<dbReference type="AlphaFoldDB" id="A0A852VVA9"/>
<evidence type="ECO:0000256" key="3">
    <source>
        <dbReference type="ARBA" id="ARBA00022723"/>
    </source>
</evidence>
<keyword evidence="12 16" id="KW-0326">Glycosidase</keyword>
<dbReference type="InterPro" id="IPR015886">
    <property type="entry name" value="H2TH_FPG"/>
</dbReference>